<protein>
    <submittedName>
        <fullName evidence="1">Uncharacterized protein</fullName>
    </submittedName>
</protein>
<proteinExistence type="predicted"/>
<reference evidence="1 2" key="1">
    <citation type="submission" date="2024-01" db="EMBL/GenBank/DDBJ databases">
        <title>The genomes of 5 underutilized Papilionoideae crops provide insights into root nodulation and disease resistanc.</title>
        <authorList>
            <person name="Jiang F."/>
        </authorList>
    </citation>
    <scope>NUCLEOTIDE SEQUENCE [LARGE SCALE GENOMIC DNA]</scope>
    <source>
        <strain evidence="1">DUOXIRENSHENG_FW03</strain>
        <tissue evidence="1">Leaves</tissue>
    </source>
</reference>
<dbReference type="EMBL" id="JAYMYS010000003">
    <property type="protein sequence ID" value="KAK7401214.1"/>
    <property type="molecule type" value="Genomic_DNA"/>
</dbReference>
<dbReference type="Proteomes" id="UP001386955">
    <property type="component" value="Unassembled WGS sequence"/>
</dbReference>
<evidence type="ECO:0000313" key="1">
    <source>
        <dbReference type="EMBL" id="KAK7401214.1"/>
    </source>
</evidence>
<name>A0AAN9XPI5_PSOTE</name>
<organism evidence="1 2">
    <name type="scientific">Psophocarpus tetragonolobus</name>
    <name type="common">Winged bean</name>
    <name type="synonym">Dolichos tetragonolobus</name>
    <dbReference type="NCBI Taxonomy" id="3891"/>
    <lineage>
        <taxon>Eukaryota</taxon>
        <taxon>Viridiplantae</taxon>
        <taxon>Streptophyta</taxon>
        <taxon>Embryophyta</taxon>
        <taxon>Tracheophyta</taxon>
        <taxon>Spermatophyta</taxon>
        <taxon>Magnoliopsida</taxon>
        <taxon>eudicotyledons</taxon>
        <taxon>Gunneridae</taxon>
        <taxon>Pentapetalae</taxon>
        <taxon>rosids</taxon>
        <taxon>fabids</taxon>
        <taxon>Fabales</taxon>
        <taxon>Fabaceae</taxon>
        <taxon>Papilionoideae</taxon>
        <taxon>50 kb inversion clade</taxon>
        <taxon>NPAAA clade</taxon>
        <taxon>indigoferoid/millettioid clade</taxon>
        <taxon>Phaseoleae</taxon>
        <taxon>Psophocarpus</taxon>
    </lineage>
</organism>
<gene>
    <name evidence="1" type="ORF">VNO78_12537</name>
</gene>
<dbReference type="AlphaFoldDB" id="A0AAN9XPI5"/>
<sequence>MVHLTSLKKNDGDIILIVTKAQVKARVKDKRVALEAFGSYVELDSSHIALFSSGAESSSEEASDFGTLETENKSKHFVSAGKESDLRGPAMGSCSEVYRGEWHGTVSIISS</sequence>
<keyword evidence="2" id="KW-1185">Reference proteome</keyword>
<accession>A0AAN9XPI5</accession>
<evidence type="ECO:0000313" key="2">
    <source>
        <dbReference type="Proteomes" id="UP001386955"/>
    </source>
</evidence>
<comment type="caution">
    <text evidence="1">The sequence shown here is derived from an EMBL/GenBank/DDBJ whole genome shotgun (WGS) entry which is preliminary data.</text>
</comment>